<evidence type="ECO:0000256" key="1">
    <source>
        <dbReference type="SAM" id="MobiDB-lite"/>
    </source>
</evidence>
<organism evidence="3 4">
    <name type="scientific">Prymnesium parvum</name>
    <name type="common">Toxic golden alga</name>
    <dbReference type="NCBI Taxonomy" id="97485"/>
    <lineage>
        <taxon>Eukaryota</taxon>
        <taxon>Haptista</taxon>
        <taxon>Haptophyta</taxon>
        <taxon>Prymnesiophyceae</taxon>
        <taxon>Prymnesiales</taxon>
        <taxon>Prymnesiaceae</taxon>
        <taxon>Prymnesium</taxon>
    </lineage>
</organism>
<dbReference type="CDD" id="cd06257">
    <property type="entry name" value="DnaJ"/>
    <property type="match status" value="1"/>
</dbReference>
<dbReference type="GO" id="GO:0071218">
    <property type="term" value="P:cellular response to misfolded protein"/>
    <property type="evidence" value="ECO:0007669"/>
    <property type="project" value="TreeGrafter"/>
</dbReference>
<dbReference type="SMART" id="SM00271">
    <property type="entry name" value="DnaJ"/>
    <property type="match status" value="1"/>
</dbReference>
<dbReference type="Pfam" id="PF00226">
    <property type="entry name" value="DnaJ"/>
    <property type="match status" value="1"/>
</dbReference>
<dbReference type="AlphaFoldDB" id="A0AB34IVX5"/>
<accession>A0AB34IVX5</accession>
<dbReference type="PANTHER" id="PTHR43908:SF3">
    <property type="entry name" value="AT29763P-RELATED"/>
    <property type="match status" value="1"/>
</dbReference>
<reference evidence="3 4" key="1">
    <citation type="journal article" date="2024" name="Science">
        <title>Giant polyketide synthase enzymes in the biosynthesis of giant marine polyether toxins.</title>
        <authorList>
            <person name="Fallon T.R."/>
            <person name="Shende V.V."/>
            <person name="Wierzbicki I.H."/>
            <person name="Pendleton A.L."/>
            <person name="Watervoot N.F."/>
            <person name="Auber R.P."/>
            <person name="Gonzalez D.J."/>
            <person name="Wisecaver J.H."/>
            <person name="Moore B.S."/>
        </authorList>
    </citation>
    <scope>NUCLEOTIDE SEQUENCE [LARGE SCALE GENOMIC DNA]</scope>
    <source>
        <strain evidence="3 4">12B1</strain>
    </source>
</reference>
<dbReference type="InterPro" id="IPR051100">
    <property type="entry name" value="DnaJ_subfamily_B/C"/>
</dbReference>
<feature type="region of interest" description="Disordered" evidence="1">
    <location>
        <begin position="135"/>
        <end position="197"/>
    </location>
</feature>
<name>A0AB34IVX5_PRYPA</name>
<dbReference type="PANTHER" id="PTHR43908">
    <property type="entry name" value="AT29763P-RELATED"/>
    <property type="match status" value="1"/>
</dbReference>
<dbReference type="Gene3D" id="1.10.287.110">
    <property type="entry name" value="DnaJ domain"/>
    <property type="match status" value="1"/>
</dbReference>
<dbReference type="InterPro" id="IPR001623">
    <property type="entry name" value="DnaJ_domain"/>
</dbReference>
<feature type="compositionally biased region" description="Basic and acidic residues" evidence="1">
    <location>
        <begin position="135"/>
        <end position="163"/>
    </location>
</feature>
<dbReference type="EMBL" id="JBGBPQ010000018">
    <property type="protein sequence ID" value="KAL1506915.1"/>
    <property type="molecule type" value="Genomic_DNA"/>
</dbReference>
<dbReference type="InterPro" id="IPR036869">
    <property type="entry name" value="J_dom_sf"/>
</dbReference>
<dbReference type="SUPFAM" id="SSF46565">
    <property type="entry name" value="Chaperone J-domain"/>
    <property type="match status" value="1"/>
</dbReference>
<dbReference type="GO" id="GO:0030544">
    <property type="term" value="F:Hsp70 protein binding"/>
    <property type="evidence" value="ECO:0007669"/>
    <property type="project" value="TreeGrafter"/>
</dbReference>
<protein>
    <recommendedName>
        <fullName evidence="2">J domain-containing protein</fullName>
    </recommendedName>
</protein>
<gene>
    <name evidence="3" type="ORF">AB1Y20_007779</name>
</gene>
<evidence type="ECO:0000313" key="4">
    <source>
        <dbReference type="Proteomes" id="UP001515480"/>
    </source>
</evidence>
<evidence type="ECO:0000259" key="2">
    <source>
        <dbReference type="PROSITE" id="PS50076"/>
    </source>
</evidence>
<dbReference type="GO" id="GO:0005789">
    <property type="term" value="C:endoplasmic reticulum membrane"/>
    <property type="evidence" value="ECO:0007669"/>
    <property type="project" value="TreeGrafter"/>
</dbReference>
<dbReference type="PROSITE" id="PS50076">
    <property type="entry name" value="DNAJ_2"/>
    <property type="match status" value="1"/>
</dbReference>
<dbReference type="Proteomes" id="UP001515480">
    <property type="component" value="Unassembled WGS sequence"/>
</dbReference>
<feature type="domain" description="J" evidence="2">
    <location>
        <begin position="13"/>
        <end position="88"/>
    </location>
</feature>
<proteinExistence type="predicted"/>
<keyword evidence="4" id="KW-1185">Reference proteome</keyword>
<sequence length="197" mass="22697">MAGNVGRILRATNFFEMLRLPKPYADLLEQPVWDCTDDQVNRAYRKLSLCCHPDKSSHPDAPRAFEALKKAKACLTQPLDRDDYLREFVKKAKVAWEGNWSGADTVFAEKERMSRMREDAQATQRDSIAEAMRERRERVEKEKEKERRRAEARARREARERECVGASDEGEESEGEGRAAPIRSAVKGAARKRPKFL</sequence>
<evidence type="ECO:0000313" key="3">
    <source>
        <dbReference type="EMBL" id="KAL1506915.1"/>
    </source>
</evidence>
<comment type="caution">
    <text evidence="3">The sequence shown here is derived from an EMBL/GenBank/DDBJ whole genome shotgun (WGS) entry which is preliminary data.</text>
</comment>